<proteinExistence type="predicted"/>
<sequence>MTALKQFARLETVGLWRPEPEAQRREVTVSFGEATLMISDMAGRPLAHWSLPAVQRLNGGEEPALYAPDAEATETLEIDDETMVQAIETVRRAVAAQRPRPGRLRGVLLIGLAVLTLWGAVFWLPGALTRQTLSAVPQARRGEIGTTLLGLIQQQTGEAACRNPLGTEALAALRTRVLGPAAEPVVVLPAGLEAPAVLPGGIIALPRAMIERTQDPAVVAGALLAAAQARAAQDPLATMLRQAGFGTVLTLLTTGDVPPEVLQDWARGLQGAAPQPLPPVEALRAAFEEAEVPSQPWANWRDPSGALAERLAQEGSRGYAPVLSDGNWVSLQGICRG</sequence>
<evidence type="ECO:0000313" key="2">
    <source>
        <dbReference type="EMBL" id="PYE85927.1"/>
    </source>
</evidence>
<comment type="caution">
    <text evidence="2">The sequence shown here is derived from an EMBL/GenBank/DDBJ whole genome shotgun (WGS) entry which is preliminary data.</text>
</comment>
<dbReference type="RefSeq" id="WP_110812934.1">
    <property type="nucleotide sequence ID" value="NZ_QJTE01000001.1"/>
</dbReference>
<organism evidence="2 3">
    <name type="scientific">Pseudoroseicyclus aestuarii</name>
    <dbReference type="NCBI Taxonomy" id="1795041"/>
    <lineage>
        <taxon>Bacteria</taxon>
        <taxon>Pseudomonadati</taxon>
        <taxon>Pseudomonadota</taxon>
        <taxon>Alphaproteobacteria</taxon>
        <taxon>Rhodobacterales</taxon>
        <taxon>Paracoccaceae</taxon>
        <taxon>Pseudoroseicyclus</taxon>
    </lineage>
</organism>
<gene>
    <name evidence="2" type="ORF">DFP88_101601</name>
</gene>
<dbReference type="Proteomes" id="UP000248311">
    <property type="component" value="Unassembled WGS sequence"/>
</dbReference>
<dbReference type="AlphaFoldDB" id="A0A318T1S0"/>
<keyword evidence="1" id="KW-0812">Transmembrane</keyword>
<protein>
    <submittedName>
        <fullName evidence="2">Uncharacterized protein</fullName>
    </submittedName>
</protein>
<dbReference type="OrthoDB" id="7822309at2"/>
<accession>A0A318T1S0</accession>
<keyword evidence="3" id="KW-1185">Reference proteome</keyword>
<dbReference type="EMBL" id="QJTE01000001">
    <property type="protein sequence ID" value="PYE85927.1"/>
    <property type="molecule type" value="Genomic_DNA"/>
</dbReference>
<keyword evidence="1" id="KW-1133">Transmembrane helix</keyword>
<reference evidence="2 3" key="1">
    <citation type="submission" date="2018-06" db="EMBL/GenBank/DDBJ databases">
        <title>Genomic Encyclopedia of Type Strains, Phase III (KMG-III): the genomes of soil and plant-associated and newly described type strains.</title>
        <authorList>
            <person name="Whitman W."/>
        </authorList>
    </citation>
    <scope>NUCLEOTIDE SEQUENCE [LARGE SCALE GENOMIC DNA]</scope>
    <source>
        <strain evidence="2 3">CECT 9025</strain>
    </source>
</reference>
<keyword evidence="1" id="KW-0472">Membrane</keyword>
<evidence type="ECO:0000256" key="1">
    <source>
        <dbReference type="SAM" id="Phobius"/>
    </source>
</evidence>
<name>A0A318T1S0_9RHOB</name>
<evidence type="ECO:0000313" key="3">
    <source>
        <dbReference type="Proteomes" id="UP000248311"/>
    </source>
</evidence>
<feature type="transmembrane region" description="Helical" evidence="1">
    <location>
        <begin position="107"/>
        <end position="128"/>
    </location>
</feature>